<feature type="compositionally biased region" description="Acidic residues" evidence="1">
    <location>
        <begin position="1"/>
        <end position="11"/>
    </location>
</feature>
<feature type="domain" description="Guanylate cyclase" evidence="3">
    <location>
        <begin position="586"/>
        <end position="719"/>
    </location>
</feature>
<dbReference type="GO" id="GO:0006171">
    <property type="term" value="P:cAMP biosynthetic process"/>
    <property type="evidence" value="ECO:0007669"/>
    <property type="project" value="TreeGrafter"/>
</dbReference>
<feature type="compositionally biased region" description="Low complexity" evidence="1">
    <location>
        <begin position="63"/>
        <end position="78"/>
    </location>
</feature>
<dbReference type="Gene3D" id="6.10.340.10">
    <property type="match status" value="1"/>
</dbReference>
<evidence type="ECO:0000313" key="5">
    <source>
        <dbReference type="Proteomes" id="UP001212152"/>
    </source>
</evidence>
<dbReference type="PROSITE" id="PS50125">
    <property type="entry name" value="GUANYLATE_CYCLASE_2"/>
    <property type="match status" value="1"/>
</dbReference>
<dbReference type="PANTHER" id="PTHR43081">
    <property type="entry name" value="ADENYLATE CYCLASE, TERMINAL-DIFFERENTIATION SPECIFIC-RELATED"/>
    <property type="match status" value="1"/>
</dbReference>
<feature type="transmembrane region" description="Helical" evidence="2">
    <location>
        <begin position="481"/>
        <end position="505"/>
    </location>
</feature>
<keyword evidence="2" id="KW-0472">Membrane</keyword>
<keyword evidence="2" id="KW-0812">Transmembrane</keyword>
<dbReference type="SMART" id="SM00044">
    <property type="entry name" value="CYCc"/>
    <property type="match status" value="1"/>
</dbReference>
<evidence type="ECO:0000313" key="4">
    <source>
        <dbReference type="EMBL" id="KAJ3167492.1"/>
    </source>
</evidence>
<keyword evidence="5" id="KW-1185">Reference proteome</keyword>
<dbReference type="Pfam" id="PF00211">
    <property type="entry name" value="Guanylate_cyc"/>
    <property type="match status" value="1"/>
</dbReference>
<comment type="caution">
    <text evidence="4">The sequence shown here is derived from an EMBL/GenBank/DDBJ whole genome shotgun (WGS) entry which is preliminary data.</text>
</comment>
<dbReference type="GO" id="GO:0035556">
    <property type="term" value="P:intracellular signal transduction"/>
    <property type="evidence" value="ECO:0007669"/>
    <property type="project" value="InterPro"/>
</dbReference>
<dbReference type="PANTHER" id="PTHR43081:SF1">
    <property type="entry name" value="ADENYLATE CYCLASE, TERMINAL-DIFFERENTIATION SPECIFIC"/>
    <property type="match status" value="1"/>
</dbReference>
<dbReference type="AlphaFoldDB" id="A0AAD5XL89"/>
<proteinExistence type="predicted"/>
<evidence type="ECO:0000256" key="2">
    <source>
        <dbReference type="SAM" id="Phobius"/>
    </source>
</evidence>
<gene>
    <name evidence="4" type="ORF">HDU87_001513</name>
</gene>
<evidence type="ECO:0000256" key="1">
    <source>
        <dbReference type="SAM" id="MobiDB-lite"/>
    </source>
</evidence>
<evidence type="ECO:0000259" key="3">
    <source>
        <dbReference type="PROSITE" id="PS50125"/>
    </source>
</evidence>
<dbReference type="CDD" id="cd07302">
    <property type="entry name" value="CHD"/>
    <property type="match status" value="1"/>
</dbReference>
<keyword evidence="2" id="KW-1133">Transmembrane helix</keyword>
<reference evidence="4" key="1">
    <citation type="submission" date="2020-05" db="EMBL/GenBank/DDBJ databases">
        <title>Phylogenomic resolution of chytrid fungi.</title>
        <authorList>
            <person name="Stajich J.E."/>
            <person name="Amses K."/>
            <person name="Simmons R."/>
            <person name="Seto K."/>
            <person name="Myers J."/>
            <person name="Bonds A."/>
            <person name="Quandt C.A."/>
            <person name="Barry K."/>
            <person name="Liu P."/>
            <person name="Grigoriev I."/>
            <person name="Longcore J.E."/>
            <person name="James T.Y."/>
        </authorList>
    </citation>
    <scope>NUCLEOTIDE SEQUENCE</scope>
    <source>
        <strain evidence="4">JEL0379</strain>
    </source>
</reference>
<dbReference type="Proteomes" id="UP001212152">
    <property type="component" value="Unassembled WGS sequence"/>
</dbReference>
<dbReference type="InterPro" id="IPR001054">
    <property type="entry name" value="A/G_cyclase"/>
</dbReference>
<dbReference type="SUPFAM" id="SSF55073">
    <property type="entry name" value="Nucleotide cyclase"/>
    <property type="match status" value="1"/>
</dbReference>
<dbReference type="InterPro" id="IPR050697">
    <property type="entry name" value="Adenylyl/Guanylyl_Cyclase_3/4"/>
</dbReference>
<dbReference type="Gene3D" id="3.30.70.1230">
    <property type="entry name" value="Nucleotide cyclase"/>
    <property type="match status" value="1"/>
</dbReference>
<dbReference type="EMBL" id="JADGJQ010000139">
    <property type="protein sequence ID" value="KAJ3167492.1"/>
    <property type="molecule type" value="Genomic_DNA"/>
</dbReference>
<name>A0AAD5XL89_9FUNG</name>
<organism evidence="4 5">
    <name type="scientific">Geranomyces variabilis</name>
    <dbReference type="NCBI Taxonomy" id="109894"/>
    <lineage>
        <taxon>Eukaryota</taxon>
        <taxon>Fungi</taxon>
        <taxon>Fungi incertae sedis</taxon>
        <taxon>Chytridiomycota</taxon>
        <taxon>Chytridiomycota incertae sedis</taxon>
        <taxon>Chytridiomycetes</taxon>
        <taxon>Spizellomycetales</taxon>
        <taxon>Powellomycetaceae</taxon>
        <taxon>Geranomyces</taxon>
    </lineage>
</organism>
<accession>A0AAD5XL89</accession>
<feature type="region of interest" description="Disordered" evidence="1">
    <location>
        <begin position="1"/>
        <end position="123"/>
    </location>
</feature>
<dbReference type="InterPro" id="IPR029787">
    <property type="entry name" value="Nucleotide_cyclase"/>
</dbReference>
<protein>
    <recommendedName>
        <fullName evidence="3">Guanylate cyclase domain-containing protein</fullName>
    </recommendedName>
</protein>
<feature type="transmembrane region" description="Helical" evidence="2">
    <location>
        <begin position="132"/>
        <end position="158"/>
    </location>
</feature>
<sequence>MSALEEDDDLEAGDRPQFGGAFTPPVRSVAHSTASGLNAKGGVGSPRIASNKGSTASGLPGQSLASSLDQSSTSSRPSMQQGSSFARSFKRHRNRGKVGVATSNESIDLKDPKNQPAPTKGRGCMGNRPIPMWALMILVNVFCVAIVAIGVATSAALLGKQAVQDVADQLRYSLLRQAEYAVQKAVWDTEGASYTLAANPTFVGLIQGSSGRTDLKAVYDASVAPLLKAICSESPQLASVAFATRFPSYIGFFPAANFADSTSLILDSTSPDGHYYYVNGTLAKTSTNFNPVVRPYYAAMINANYKAGWTVAYQSNNVGGDFLKPFFVPILTANATGNAAADTIGEIYLTISALSLRATLLDIPRTDNTCFVIVDTGNNGILASTLAYDQYINSTTIAGAVVRAPYTLDASPNKLLNAAGVALTQALASADTEYASTFQFSGTWDFSVAYATSHVDSMRLLILVMTPQSDYMGGVTRSNKISIILVVVFSVLGAILAAMAGLLVSRPLIRLTRLMRKVQRMELARSADSLDTVMSSVREVRNLENGFEQMVLGLRSFEKFVPSAVVKTLLKNSVEADLEVHRREISIFFSDIADFTMIAESMKPKNLILLLAEYLTEMSNIIVASEGTVGEFIGDAIMAYWNSPEEVGEHASRACASALKQLATLETELNKKWKANGWPHISIRCGINTGFVLHGIIGSRTRMKWGLVGDSVNLASRLESLCKRYRVSVCISDATLHHLRPEDYWIFPMDVVAVKGKGKGTKLFELAARRGEPTDAALSKKHEAWTMVWTAYVEKKWGLAREALTVFLVTYGSYGPALNIRDRLDEFAKLPPPDTWDGVHALHEK</sequence>